<feature type="region of interest" description="Disordered" evidence="1">
    <location>
        <begin position="88"/>
        <end position="116"/>
    </location>
</feature>
<name>A0A834EBJ2_9CHIR</name>
<evidence type="ECO:0000313" key="2">
    <source>
        <dbReference type="EMBL" id="KAF6114790.1"/>
    </source>
</evidence>
<feature type="compositionally biased region" description="Basic and acidic residues" evidence="1">
    <location>
        <begin position="173"/>
        <end position="194"/>
    </location>
</feature>
<reference evidence="2 3" key="1">
    <citation type="journal article" date="2020" name="Nature">
        <title>Six reference-quality genomes reveal evolution of bat adaptations.</title>
        <authorList>
            <person name="Jebb D."/>
            <person name="Huang Z."/>
            <person name="Pippel M."/>
            <person name="Hughes G.M."/>
            <person name="Lavrichenko K."/>
            <person name="Devanna P."/>
            <person name="Winkler S."/>
            <person name="Jermiin L.S."/>
            <person name="Skirmuntt E.C."/>
            <person name="Katzourakis A."/>
            <person name="Burkitt-Gray L."/>
            <person name="Ray D.A."/>
            <person name="Sullivan K.A.M."/>
            <person name="Roscito J.G."/>
            <person name="Kirilenko B.M."/>
            <person name="Davalos L.M."/>
            <person name="Corthals A.P."/>
            <person name="Power M.L."/>
            <person name="Jones G."/>
            <person name="Ransome R.D."/>
            <person name="Dechmann D.K.N."/>
            <person name="Locatelli A.G."/>
            <person name="Puechmaille S.J."/>
            <person name="Fedrigo O."/>
            <person name="Jarvis E.D."/>
            <person name="Hiller M."/>
            <person name="Vernes S.C."/>
            <person name="Myers E.W."/>
            <person name="Teeling E.C."/>
        </authorList>
    </citation>
    <scope>NUCLEOTIDE SEQUENCE [LARGE SCALE GENOMIC DNA]</scope>
    <source>
        <strain evidence="2">Bat1K_MPI-CBG_1</strain>
    </source>
</reference>
<dbReference type="EMBL" id="JABVXQ010000004">
    <property type="protein sequence ID" value="KAF6114790.1"/>
    <property type="molecule type" value="Genomic_DNA"/>
</dbReference>
<protein>
    <submittedName>
        <fullName evidence="2">Uncharacterized protein</fullName>
    </submittedName>
</protein>
<accession>A0A834EBJ2</accession>
<feature type="compositionally biased region" description="Basic and acidic residues" evidence="1">
    <location>
        <begin position="88"/>
        <end position="103"/>
    </location>
</feature>
<sequence length="194" mass="21082">MPRRQLLCPACPGGSPPWAWPDAHLRSVGASTRGPPGWPRVGRRRQGLWGSPALRTRPRLPAGGEPRRLCVAPLAWDAPHQRSCLSREVERESLAPASREKLASQETPQGPRGRLPCSRWGAWALRSWGPRTGQDGTGCSSVSRCRGAAPGPVDEAEVWVGRGAGQQLAVRDGSSRSRESHSLTPVRQEREGRT</sequence>
<gene>
    <name evidence="2" type="ORF">HJG60_010716</name>
</gene>
<comment type="caution">
    <text evidence="2">The sequence shown here is derived from an EMBL/GenBank/DDBJ whole genome shotgun (WGS) entry which is preliminary data.</text>
</comment>
<proteinExistence type="predicted"/>
<evidence type="ECO:0000256" key="1">
    <source>
        <dbReference type="SAM" id="MobiDB-lite"/>
    </source>
</evidence>
<organism evidence="2 3">
    <name type="scientific">Phyllostomus discolor</name>
    <name type="common">pale spear-nosed bat</name>
    <dbReference type="NCBI Taxonomy" id="89673"/>
    <lineage>
        <taxon>Eukaryota</taxon>
        <taxon>Metazoa</taxon>
        <taxon>Chordata</taxon>
        <taxon>Craniata</taxon>
        <taxon>Vertebrata</taxon>
        <taxon>Euteleostomi</taxon>
        <taxon>Mammalia</taxon>
        <taxon>Eutheria</taxon>
        <taxon>Laurasiatheria</taxon>
        <taxon>Chiroptera</taxon>
        <taxon>Yangochiroptera</taxon>
        <taxon>Phyllostomidae</taxon>
        <taxon>Phyllostominae</taxon>
        <taxon>Phyllostomus</taxon>
    </lineage>
</organism>
<feature type="region of interest" description="Disordered" evidence="1">
    <location>
        <begin position="129"/>
        <end position="194"/>
    </location>
</feature>
<dbReference type="Proteomes" id="UP000664940">
    <property type="component" value="Unassembled WGS sequence"/>
</dbReference>
<dbReference type="AlphaFoldDB" id="A0A834EBJ2"/>
<evidence type="ECO:0000313" key="3">
    <source>
        <dbReference type="Proteomes" id="UP000664940"/>
    </source>
</evidence>